<evidence type="ECO:0000256" key="1">
    <source>
        <dbReference type="SAM" id="Phobius"/>
    </source>
</evidence>
<keyword evidence="1" id="KW-0472">Membrane</keyword>
<dbReference type="EMBL" id="AMSI01000003">
    <property type="protein sequence ID" value="EKF43338.1"/>
    <property type="molecule type" value="Genomic_DNA"/>
</dbReference>
<keyword evidence="1" id="KW-0812">Transmembrane</keyword>
<comment type="caution">
    <text evidence="2">The sequence shown here is derived from an EMBL/GenBank/DDBJ whole genome shotgun (WGS) entry which is preliminary data.</text>
</comment>
<name>K2N782_9HYPH</name>
<dbReference type="Proteomes" id="UP000007374">
    <property type="component" value="Unassembled WGS sequence"/>
</dbReference>
<dbReference type="PATRIC" id="fig|1231190.3.peg.1021"/>
<dbReference type="STRING" id="721133.SAMN05216176_101328"/>
<keyword evidence="1" id="KW-1133">Transmembrane helix</keyword>
<feature type="transmembrane region" description="Helical" evidence="1">
    <location>
        <begin position="21"/>
        <end position="40"/>
    </location>
</feature>
<protein>
    <submittedName>
        <fullName evidence="2">Uncharacterized protein</fullName>
    </submittedName>
</protein>
<dbReference type="RefSeq" id="WP_009449528.1">
    <property type="nucleotide sequence ID" value="NZ_AMSI01000003.1"/>
</dbReference>
<sequence>MAQEVIAERRRQWFDPRLSMGNIITILVVAAGVMAGWFQFDNRLSALEKDVSTNKMLRESEDTRLNLRLSVMENDRADISARVIRIEERIASQGEKVDRILVAVERNGWQNR</sequence>
<evidence type="ECO:0000313" key="2">
    <source>
        <dbReference type="EMBL" id="EKF43338.1"/>
    </source>
</evidence>
<evidence type="ECO:0000313" key="3">
    <source>
        <dbReference type="Proteomes" id="UP000007374"/>
    </source>
</evidence>
<proteinExistence type="predicted"/>
<dbReference type="OrthoDB" id="5459937at2"/>
<accession>K2N782</accession>
<organism evidence="2 3">
    <name type="scientific">Nitratireductor indicus C115</name>
    <dbReference type="NCBI Taxonomy" id="1231190"/>
    <lineage>
        <taxon>Bacteria</taxon>
        <taxon>Pseudomonadati</taxon>
        <taxon>Pseudomonadota</taxon>
        <taxon>Alphaproteobacteria</taxon>
        <taxon>Hyphomicrobiales</taxon>
        <taxon>Phyllobacteriaceae</taxon>
        <taxon>Nitratireductor</taxon>
    </lineage>
</organism>
<keyword evidence="3" id="KW-1185">Reference proteome</keyword>
<dbReference type="AlphaFoldDB" id="K2N782"/>
<gene>
    <name evidence="2" type="ORF">NA8A_04883</name>
</gene>
<reference evidence="2 3" key="1">
    <citation type="journal article" date="2012" name="J. Bacteriol.">
        <title>Genome Sequence of Nitratireductor indicus Type Strain C115.</title>
        <authorList>
            <person name="Lai Q."/>
            <person name="Li G."/>
            <person name="Yu Z."/>
            <person name="Shao Z."/>
        </authorList>
    </citation>
    <scope>NUCLEOTIDE SEQUENCE [LARGE SCALE GENOMIC DNA]</scope>
    <source>
        <strain evidence="2 3">C115</strain>
    </source>
</reference>